<evidence type="ECO:0000256" key="7">
    <source>
        <dbReference type="ARBA" id="ARBA00023242"/>
    </source>
</evidence>
<keyword evidence="4" id="KW-0963">Cytoplasm</keyword>
<dbReference type="GO" id="GO:0038023">
    <property type="term" value="F:signaling receptor activity"/>
    <property type="evidence" value="ECO:0007669"/>
    <property type="project" value="TreeGrafter"/>
</dbReference>
<dbReference type="Gene3D" id="3.30.530.20">
    <property type="match status" value="1"/>
</dbReference>
<organism evidence="9 10">
    <name type="scientific">Acer yangbiense</name>
    <dbReference type="NCBI Taxonomy" id="1000413"/>
    <lineage>
        <taxon>Eukaryota</taxon>
        <taxon>Viridiplantae</taxon>
        <taxon>Streptophyta</taxon>
        <taxon>Embryophyta</taxon>
        <taxon>Tracheophyta</taxon>
        <taxon>Spermatophyta</taxon>
        <taxon>Magnoliopsida</taxon>
        <taxon>eudicotyledons</taxon>
        <taxon>Gunneridae</taxon>
        <taxon>Pentapetalae</taxon>
        <taxon>rosids</taxon>
        <taxon>malvids</taxon>
        <taxon>Sapindales</taxon>
        <taxon>Sapindaceae</taxon>
        <taxon>Hippocastanoideae</taxon>
        <taxon>Acereae</taxon>
        <taxon>Acer</taxon>
    </lineage>
</organism>
<comment type="similarity">
    <text evidence="3">Belongs to the PYR/PYL/RCAR abscisic acid intracellular receptor family.</text>
</comment>
<dbReference type="PANTHER" id="PTHR31213">
    <property type="entry name" value="OS08G0374000 PROTEIN-RELATED"/>
    <property type="match status" value="1"/>
</dbReference>
<evidence type="ECO:0000256" key="4">
    <source>
        <dbReference type="ARBA" id="ARBA00022490"/>
    </source>
</evidence>
<accession>A0A5C7HW58</accession>
<dbReference type="GO" id="GO:0005737">
    <property type="term" value="C:cytoplasm"/>
    <property type="evidence" value="ECO:0007669"/>
    <property type="project" value="UniProtKB-SubCell"/>
</dbReference>
<dbReference type="GO" id="GO:0005634">
    <property type="term" value="C:nucleus"/>
    <property type="evidence" value="ECO:0007669"/>
    <property type="project" value="UniProtKB-SubCell"/>
</dbReference>
<dbReference type="GO" id="GO:0010427">
    <property type="term" value="F:abscisic acid binding"/>
    <property type="evidence" value="ECO:0007669"/>
    <property type="project" value="TreeGrafter"/>
</dbReference>
<evidence type="ECO:0000256" key="5">
    <source>
        <dbReference type="ARBA" id="ARBA00022682"/>
    </source>
</evidence>
<evidence type="ECO:0000256" key="2">
    <source>
        <dbReference type="ARBA" id="ARBA00004496"/>
    </source>
</evidence>
<dbReference type="InterPro" id="IPR050279">
    <property type="entry name" value="Plant_def-hormone_signal"/>
</dbReference>
<dbReference type="InterPro" id="IPR019587">
    <property type="entry name" value="Polyketide_cyclase/dehydratase"/>
</dbReference>
<dbReference type="SUPFAM" id="SSF55961">
    <property type="entry name" value="Bet v1-like"/>
    <property type="match status" value="1"/>
</dbReference>
<evidence type="ECO:0000313" key="10">
    <source>
        <dbReference type="Proteomes" id="UP000323000"/>
    </source>
</evidence>
<dbReference type="CDD" id="cd07821">
    <property type="entry name" value="PYR_PYL_RCAR_like"/>
    <property type="match status" value="1"/>
</dbReference>
<dbReference type="Proteomes" id="UP000323000">
    <property type="component" value="Chromosome 5"/>
</dbReference>
<dbReference type="Pfam" id="PF10604">
    <property type="entry name" value="Polyketide_cyc2"/>
    <property type="match status" value="1"/>
</dbReference>
<gene>
    <name evidence="9" type="ORF">EZV62_012553</name>
</gene>
<proteinExistence type="inferred from homology"/>
<name>A0A5C7HW58_9ROSI</name>
<dbReference type="GO" id="GO:0009738">
    <property type="term" value="P:abscisic acid-activated signaling pathway"/>
    <property type="evidence" value="ECO:0007669"/>
    <property type="project" value="UniProtKB-KW"/>
</dbReference>
<evidence type="ECO:0000256" key="8">
    <source>
        <dbReference type="ARBA" id="ARBA00023272"/>
    </source>
</evidence>
<dbReference type="InterPro" id="IPR023393">
    <property type="entry name" value="START-like_dom_sf"/>
</dbReference>
<evidence type="ECO:0000256" key="3">
    <source>
        <dbReference type="ARBA" id="ARBA00008594"/>
    </source>
</evidence>
<keyword evidence="10" id="KW-1185">Reference proteome</keyword>
<keyword evidence="8" id="KW-0650">Protein phosphatase inhibitor</keyword>
<evidence type="ECO:0008006" key="11">
    <source>
        <dbReference type="Google" id="ProtNLM"/>
    </source>
</evidence>
<comment type="caution">
    <text evidence="9">The sequence shown here is derived from an EMBL/GenBank/DDBJ whole genome shotgun (WGS) entry which is preliminary data.</text>
</comment>
<dbReference type="AlphaFoldDB" id="A0A5C7HW58"/>
<keyword evidence="7" id="KW-0539">Nucleus</keyword>
<evidence type="ECO:0000256" key="1">
    <source>
        <dbReference type="ARBA" id="ARBA00004123"/>
    </source>
</evidence>
<evidence type="ECO:0000313" key="9">
    <source>
        <dbReference type="EMBL" id="TXG61190.1"/>
    </source>
</evidence>
<keyword evidence="6" id="KW-0675">Receptor</keyword>
<dbReference type="EMBL" id="VAHF01000005">
    <property type="protein sequence ID" value="TXG61190.1"/>
    <property type="molecule type" value="Genomic_DNA"/>
</dbReference>
<dbReference type="OrthoDB" id="4436220at2759"/>
<reference evidence="10" key="1">
    <citation type="journal article" date="2019" name="Gigascience">
        <title>De novo genome assembly of the endangered Acer yangbiense, a plant species with extremely small populations endemic to Yunnan Province, China.</title>
        <authorList>
            <person name="Yang J."/>
            <person name="Wariss H.M."/>
            <person name="Tao L."/>
            <person name="Zhang R."/>
            <person name="Yun Q."/>
            <person name="Hollingsworth P."/>
            <person name="Dao Z."/>
            <person name="Luo G."/>
            <person name="Guo H."/>
            <person name="Ma Y."/>
            <person name="Sun W."/>
        </authorList>
    </citation>
    <scope>NUCLEOTIDE SEQUENCE [LARGE SCALE GENOMIC DNA]</scope>
    <source>
        <strain evidence="10">cv. Malutang</strain>
    </source>
</reference>
<dbReference type="PANTHER" id="PTHR31213:SF3">
    <property type="entry name" value="OS02G0226801 PROTEIN"/>
    <property type="match status" value="1"/>
</dbReference>
<dbReference type="GO" id="GO:0004864">
    <property type="term" value="F:protein phosphatase inhibitor activity"/>
    <property type="evidence" value="ECO:0007669"/>
    <property type="project" value="UniProtKB-KW"/>
</dbReference>
<keyword evidence="5" id="KW-0938">Abscisic acid signaling pathway</keyword>
<protein>
    <recommendedName>
        <fullName evidence="11">Abscisic acid receptor PYL2</fullName>
    </recommendedName>
</protein>
<sequence length="301" mass="33703">MFMYPLKEQIHLVIKKVVEPEDKTTETEVEQIIQDLPYASPQGNVAHQVESSHENSYQIHQNSLNATTASSSSIADPNWYIDSGATHHITPNFNNLSISSEYRGVSMDTNNDQSPPPQGLSSEEYIELKPLIETYHKFEPNPNTCTSLITQRIDAPSQVVWPLVRSFDNPQKYKHFIKSCNMRGDGGVGSIREVTVVSGLPASTSTERLEILDENKHILSFAVVGGEHRLNNYRSVTSVNEFRNNKDGDDDKVYTIVLESYIVDIPHGNTGEDTKMFVDTVVKLNLQKLGVVSMASFHGHE</sequence>
<comment type="subcellular location">
    <subcellularLocation>
        <location evidence="2">Cytoplasm</location>
    </subcellularLocation>
    <subcellularLocation>
        <location evidence="1">Nucleus</location>
    </subcellularLocation>
</comment>
<evidence type="ECO:0000256" key="6">
    <source>
        <dbReference type="ARBA" id="ARBA00023170"/>
    </source>
</evidence>